<dbReference type="InterPro" id="IPR008397">
    <property type="entry name" value="Alginate_lyase_dom"/>
</dbReference>
<dbReference type="Pfam" id="PF05426">
    <property type="entry name" value="Alginate_lyase"/>
    <property type="match status" value="1"/>
</dbReference>
<dbReference type="EMBL" id="SJPJ01000001">
    <property type="protein sequence ID" value="TWT84638.1"/>
    <property type="molecule type" value="Genomic_DNA"/>
</dbReference>
<dbReference type="GO" id="GO:0016829">
    <property type="term" value="F:lyase activity"/>
    <property type="evidence" value="ECO:0007669"/>
    <property type="project" value="UniProtKB-KW"/>
</dbReference>
<dbReference type="RefSeq" id="WP_146402455.1">
    <property type="nucleotide sequence ID" value="NZ_SJPJ01000001.1"/>
</dbReference>
<keyword evidence="5" id="KW-1185">Reference proteome</keyword>
<reference evidence="4 5" key="1">
    <citation type="submission" date="2019-02" db="EMBL/GenBank/DDBJ databases">
        <title>Deep-cultivation of Planctomycetes and their phenomic and genomic characterization uncovers novel biology.</title>
        <authorList>
            <person name="Wiegand S."/>
            <person name="Jogler M."/>
            <person name="Boedeker C."/>
            <person name="Pinto D."/>
            <person name="Vollmers J."/>
            <person name="Rivas-Marin E."/>
            <person name="Kohn T."/>
            <person name="Peeters S.H."/>
            <person name="Heuer A."/>
            <person name="Rast P."/>
            <person name="Oberbeckmann S."/>
            <person name="Bunk B."/>
            <person name="Jeske O."/>
            <person name="Meyerdierks A."/>
            <person name="Storesund J.E."/>
            <person name="Kallscheuer N."/>
            <person name="Luecker S."/>
            <person name="Lage O.M."/>
            <person name="Pohl T."/>
            <person name="Merkel B.J."/>
            <person name="Hornburger P."/>
            <person name="Mueller R.-W."/>
            <person name="Bruemmer F."/>
            <person name="Labrenz M."/>
            <person name="Spormann A.M."/>
            <person name="Op Den Camp H."/>
            <person name="Overmann J."/>
            <person name="Amann R."/>
            <person name="Jetten M.S.M."/>
            <person name="Mascher T."/>
            <person name="Medema M.H."/>
            <person name="Devos D.P."/>
            <person name="Kaster A.-K."/>
            <person name="Ovreas L."/>
            <person name="Rohde M."/>
            <person name="Galperin M.Y."/>
            <person name="Jogler C."/>
        </authorList>
    </citation>
    <scope>NUCLEOTIDE SEQUENCE [LARGE SCALE GENOMIC DNA]</scope>
    <source>
        <strain evidence="4 5">CA13</strain>
    </source>
</reference>
<dbReference type="Proteomes" id="UP000315010">
    <property type="component" value="Unassembled WGS sequence"/>
</dbReference>
<evidence type="ECO:0000256" key="2">
    <source>
        <dbReference type="ARBA" id="ARBA00023239"/>
    </source>
</evidence>
<sequence length="354" mass="40265">MRIAMATVGLCHLFISLATGQDDVALVSADYQQLLAKKHEYQPIDGETPAPIRSLVAKADRLLQQEPVTVMQKKQIAASGDKHDYLSLAPYWWPDPKTTDGLPYIRRDGRVNPTTRGNNVDYPAKQHLFDRVHTLTMAGFYTDNPEYSQHAVAQLEAWFVDPRTRMTPHLQYAQGIPGLNDGRCFGIIEWCDIDKLLTPIQVLRTSQAIPGPTDQAITQWFESYLQWLRTSEMGRTECERLNNHGTWYDVQIVGLLLFLGKKMEMRDVLETVKAKRIATQIEPDGRQPHELARTKSLSYSKMNLSAFQRLARLGEKVGVDLGSYETPDGRSITKARAFLAPYIKGDKKWDYQQL</sequence>
<dbReference type="OrthoDB" id="428577at2"/>
<evidence type="ECO:0000313" key="5">
    <source>
        <dbReference type="Proteomes" id="UP000315010"/>
    </source>
</evidence>
<dbReference type="InterPro" id="IPR008929">
    <property type="entry name" value="Chondroitin_lyas"/>
</dbReference>
<evidence type="ECO:0000259" key="3">
    <source>
        <dbReference type="Pfam" id="PF05426"/>
    </source>
</evidence>
<gene>
    <name evidence="4" type="ORF">CA13_61180</name>
</gene>
<dbReference type="Gene3D" id="1.50.10.100">
    <property type="entry name" value="Chondroitin AC/alginate lyase"/>
    <property type="match status" value="1"/>
</dbReference>
<evidence type="ECO:0000313" key="4">
    <source>
        <dbReference type="EMBL" id="TWT84638.1"/>
    </source>
</evidence>
<dbReference type="SUPFAM" id="SSF48230">
    <property type="entry name" value="Chondroitin AC/alginate lyase"/>
    <property type="match status" value="1"/>
</dbReference>
<dbReference type="AlphaFoldDB" id="A0A5C5ZBW7"/>
<accession>A0A5C5ZBW7</accession>
<keyword evidence="2 4" id="KW-0456">Lyase</keyword>
<keyword evidence="1" id="KW-0732">Signal</keyword>
<proteinExistence type="predicted"/>
<protein>
    <submittedName>
        <fullName evidence="4">Alginate lyase</fullName>
    </submittedName>
</protein>
<name>A0A5C5ZBW7_9BACT</name>
<evidence type="ECO:0000256" key="1">
    <source>
        <dbReference type="ARBA" id="ARBA00022729"/>
    </source>
</evidence>
<feature type="domain" description="Alginate lyase" evidence="3">
    <location>
        <begin position="70"/>
        <end position="349"/>
    </location>
</feature>
<comment type="caution">
    <text evidence="4">The sequence shown here is derived from an EMBL/GenBank/DDBJ whole genome shotgun (WGS) entry which is preliminary data.</text>
</comment>
<dbReference type="GO" id="GO:0042597">
    <property type="term" value="C:periplasmic space"/>
    <property type="evidence" value="ECO:0007669"/>
    <property type="project" value="InterPro"/>
</dbReference>
<organism evidence="4 5">
    <name type="scientific">Novipirellula herctigrandis</name>
    <dbReference type="NCBI Taxonomy" id="2527986"/>
    <lineage>
        <taxon>Bacteria</taxon>
        <taxon>Pseudomonadati</taxon>
        <taxon>Planctomycetota</taxon>
        <taxon>Planctomycetia</taxon>
        <taxon>Pirellulales</taxon>
        <taxon>Pirellulaceae</taxon>
        <taxon>Novipirellula</taxon>
    </lineage>
</organism>